<proteinExistence type="predicted"/>
<protein>
    <submittedName>
        <fullName evidence="1">DNA-binding protein</fullName>
    </submittedName>
</protein>
<dbReference type="GO" id="GO:0003677">
    <property type="term" value="F:DNA binding"/>
    <property type="evidence" value="ECO:0007669"/>
    <property type="project" value="UniProtKB-KW"/>
</dbReference>
<keyword evidence="1" id="KW-0238">DNA-binding</keyword>
<keyword evidence="2" id="KW-1185">Reference proteome</keyword>
<evidence type="ECO:0000313" key="1">
    <source>
        <dbReference type="EMBL" id="TYO65750.1"/>
    </source>
</evidence>
<accession>A0A5S4YN07</accession>
<dbReference type="RefSeq" id="WP_148740209.1">
    <property type="nucleotide sequence ID" value="NZ_VSTH01000049.1"/>
</dbReference>
<comment type="caution">
    <text evidence="1">The sequence shown here is derived from an EMBL/GenBank/DDBJ whole genome shotgun (WGS) entry which is preliminary data.</text>
</comment>
<gene>
    <name evidence="1" type="ORF">FXV83_15145</name>
</gene>
<sequence>MRARENDRVADDLLEGANEIARFLFGPKGRRRRVYYLIATSGLPVFRLGETICARRSTLRSWIAEQENAARAKGNVGKSAPMAAKV</sequence>
<name>A0A5S4YN07_9BRAD</name>
<dbReference type="Proteomes" id="UP000324797">
    <property type="component" value="Unassembled WGS sequence"/>
</dbReference>
<evidence type="ECO:0000313" key="2">
    <source>
        <dbReference type="Proteomes" id="UP000324797"/>
    </source>
</evidence>
<reference evidence="1 2" key="1">
    <citation type="submission" date="2019-08" db="EMBL/GenBank/DDBJ databases">
        <title>Bradyrhizobium hipponensis sp. nov., a rhizobium isolated from a Lupinus angustifolius root nodule in Tunisia.</title>
        <authorList>
            <person name="Off K."/>
            <person name="Rejili M."/>
            <person name="Mars M."/>
            <person name="Brachmann A."/>
            <person name="Marin M."/>
        </authorList>
    </citation>
    <scope>NUCLEOTIDE SEQUENCE [LARGE SCALE GENOMIC DNA]</scope>
    <source>
        <strain evidence="2">aSej3</strain>
    </source>
</reference>
<organism evidence="1 2">
    <name type="scientific">Bradyrhizobium hipponense</name>
    <dbReference type="NCBI Taxonomy" id="2605638"/>
    <lineage>
        <taxon>Bacteria</taxon>
        <taxon>Pseudomonadati</taxon>
        <taxon>Pseudomonadota</taxon>
        <taxon>Alphaproteobacteria</taxon>
        <taxon>Hyphomicrobiales</taxon>
        <taxon>Nitrobacteraceae</taxon>
        <taxon>Bradyrhizobium</taxon>
    </lineage>
</organism>
<dbReference type="AlphaFoldDB" id="A0A5S4YN07"/>
<dbReference type="EMBL" id="VSTH01000049">
    <property type="protein sequence ID" value="TYO65750.1"/>
    <property type="molecule type" value="Genomic_DNA"/>
</dbReference>